<dbReference type="Gene3D" id="1.20.81.30">
    <property type="entry name" value="Type II secretion system (T2SS), domain F"/>
    <property type="match status" value="1"/>
</dbReference>
<accession>A0A142CNH3</accession>
<organism evidence="8">
    <name type="scientific">Shigella dysenteriae 1</name>
    <dbReference type="NCBI Taxonomy" id="984897"/>
    <lineage>
        <taxon>Bacteria</taxon>
        <taxon>Pseudomonadati</taxon>
        <taxon>Pseudomonadota</taxon>
        <taxon>Gammaproteobacteria</taxon>
        <taxon>Enterobacterales</taxon>
        <taxon>Enterobacteriaceae</taxon>
        <taxon>Shigella</taxon>
    </lineage>
</organism>
<dbReference type="AlphaFoldDB" id="A0A142CNH3"/>
<dbReference type="EMBL" id="KT754166">
    <property type="protein sequence ID" value="AMQ12118.1"/>
    <property type="molecule type" value="Genomic_DNA"/>
</dbReference>
<dbReference type="InterPro" id="IPR018076">
    <property type="entry name" value="T2SS_GspF_dom"/>
</dbReference>
<proteinExistence type="predicted"/>
<keyword evidence="3 6" id="KW-0812">Transmembrane</keyword>
<keyword evidence="8" id="KW-0614">Plasmid</keyword>
<evidence type="ECO:0000313" key="8">
    <source>
        <dbReference type="EMBL" id="AMQ12118.1"/>
    </source>
</evidence>
<evidence type="ECO:0000256" key="1">
    <source>
        <dbReference type="ARBA" id="ARBA00004651"/>
    </source>
</evidence>
<evidence type="ECO:0000259" key="7">
    <source>
        <dbReference type="Pfam" id="PF00482"/>
    </source>
</evidence>
<evidence type="ECO:0000256" key="3">
    <source>
        <dbReference type="ARBA" id="ARBA00022692"/>
    </source>
</evidence>
<keyword evidence="2" id="KW-1003">Cell membrane</keyword>
<name>A0A142CNH3_SHIDY</name>
<evidence type="ECO:0000256" key="6">
    <source>
        <dbReference type="SAM" id="Phobius"/>
    </source>
</evidence>
<reference evidence="8" key="1">
    <citation type="journal article" date="2016" name="Nat. Microbiol.">
        <title>Global phylogeography and evolutionary history of Shigella dysenteriae type 1.</title>
        <authorList>
            <person name="Njamkepo E."/>
            <person name="Fawal N."/>
            <person name="Tran-Dien A."/>
            <person name="Hawkey J."/>
            <person name="Strockbine N."/>
            <person name="Jenkins C."/>
            <person name="Talukder K.A."/>
            <person name="Bercion R."/>
            <person name="Kuleshov K."/>
            <person name="Kolinska R."/>
            <person name="Russell J.E."/>
            <person name="Kaftyreva L."/>
            <person name="Accou-Demartin M."/>
            <person name="Karas A."/>
            <person name="Vandenberg O."/>
            <person name="Mather A.E."/>
            <person name="Mason C.J."/>
            <person name="Page A.J."/>
            <person name="Ramamurthy T."/>
            <person name="Bizet C."/>
            <person name="Gamian A."/>
            <person name="Carle I."/>
            <person name="Sow A.G."/>
            <person name="Bouchier C."/>
            <person name="Wester A.L."/>
            <person name="Lejay-Collin M."/>
            <person name="Fonkoua M.C."/>
            <person name="Hello S.L."/>
            <person name="Blaser M.J."/>
            <person name="Jernberg C."/>
            <person name="Ruckly C."/>
            <person name="Merens A."/>
            <person name="Page A.L."/>
            <person name="Aslett M."/>
            <person name="Roggentin P."/>
            <person name="Fruth A."/>
            <person name="Denamur E."/>
            <person name="Venkatesan M."/>
            <person name="Bercovier H."/>
            <person name="Bodhidatta L."/>
            <person name="Chiou C.S."/>
            <person name="Clermont D."/>
            <person name="Colonna B."/>
            <person name="Egorova S."/>
            <person name="Pazhani G.P."/>
            <person name="Ezernitchi A.V."/>
            <person name="Guigon G."/>
            <person name="Harris S.R."/>
            <person name="Izumiya H."/>
            <person name="Korzeniowska-Kowal A."/>
            <person name="Lutynska A."/>
            <person name="Gouali M."/>
            <person name="Grimont F."/>
            <person name="Langendorf C."/>
            <person name="Marejkova M."/>
            <person name="Peterson L.A."/>
            <person name="Perez-Perez G."/>
            <person name="Ngandjio A."/>
            <person name="Podkolzin A."/>
            <person name="Souche E."/>
            <person name="Makarova M."/>
            <person name="Shipulin G.A."/>
            <person name="Ye C."/>
            <person name="Zemlickova H."/>
            <person name="Herpay M."/>
            <person name="Grimont P.A."/>
            <person name="Parkhill J."/>
            <person name="Sansonetti P."/>
            <person name="Holt K.E."/>
            <person name="Brisse S."/>
            <person name="Thomson N.R."/>
            <person name="Weill F.X."/>
        </authorList>
    </citation>
    <scope>NUCLEOTIDE SEQUENCE</scope>
    <source>
        <strain evidence="8">92-9000</strain>
        <plasmid evidence="8">p92-9000</plasmid>
    </source>
</reference>
<feature type="transmembrane region" description="Helical" evidence="6">
    <location>
        <begin position="95"/>
        <end position="119"/>
    </location>
</feature>
<sequence length="125" mass="14047">MLQINIPLSHALTRIEKHAEHNRWLKSRISAIRKNVLSGQSLALAMKNCGYDFPSKSCVNNLLLNSEREDSVASMALYADRWLEEAKKNVRKSGIIITAISGLLVFLFIINMVSAIYGISDMLKQ</sequence>
<evidence type="ECO:0000256" key="2">
    <source>
        <dbReference type="ARBA" id="ARBA00022475"/>
    </source>
</evidence>
<keyword evidence="5 6" id="KW-0472">Membrane</keyword>
<evidence type="ECO:0000256" key="5">
    <source>
        <dbReference type="ARBA" id="ARBA00023136"/>
    </source>
</evidence>
<dbReference type="InterPro" id="IPR042094">
    <property type="entry name" value="T2SS_GspF_sf"/>
</dbReference>
<geneLocation type="plasmid" evidence="8">
    <name>p92-9000</name>
</geneLocation>
<comment type="subcellular location">
    <subcellularLocation>
        <location evidence="1">Cell membrane</location>
        <topology evidence="1">Multi-pass membrane protein</topology>
    </subcellularLocation>
</comment>
<dbReference type="GO" id="GO:0005886">
    <property type="term" value="C:plasma membrane"/>
    <property type="evidence" value="ECO:0007669"/>
    <property type="project" value="UniProtKB-SubCell"/>
</dbReference>
<keyword evidence="4 6" id="KW-1133">Transmembrane helix</keyword>
<evidence type="ECO:0000256" key="4">
    <source>
        <dbReference type="ARBA" id="ARBA00022989"/>
    </source>
</evidence>
<feature type="domain" description="Type II secretion system protein GspF" evidence="7">
    <location>
        <begin position="1"/>
        <end position="116"/>
    </location>
</feature>
<protein>
    <submittedName>
        <fullName evidence="8">IncI1 plasmid conjugative transfer inner membrane protein PilR</fullName>
    </submittedName>
</protein>
<dbReference type="Pfam" id="PF00482">
    <property type="entry name" value="T2SSF"/>
    <property type="match status" value="1"/>
</dbReference>